<gene>
    <name evidence="5" type="primary">rpl19e</name>
    <name evidence="8" type="ORF">EF807_01025</name>
</gene>
<feature type="domain" description="Large ribosomal subunit protein eL19" evidence="7">
    <location>
        <begin position="3"/>
        <end position="146"/>
    </location>
</feature>
<dbReference type="GO" id="GO:0006412">
    <property type="term" value="P:translation"/>
    <property type="evidence" value="ECO:0007669"/>
    <property type="project" value="UniProtKB-UniRule"/>
</dbReference>
<feature type="region of interest" description="Disordered" evidence="6">
    <location>
        <begin position="55"/>
        <end position="96"/>
    </location>
</feature>
<dbReference type="Pfam" id="PF01280">
    <property type="entry name" value="Ribosomal_L19e"/>
    <property type="match status" value="1"/>
</dbReference>
<evidence type="ECO:0000256" key="1">
    <source>
        <dbReference type="ARBA" id="ARBA00011082"/>
    </source>
</evidence>
<evidence type="ECO:0000256" key="2">
    <source>
        <dbReference type="ARBA" id="ARBA00011838"/>
    </source>
</evidence>
<dbReference type="InterPro" id="IPR057260">
    <property type="entry name" value="Ribosomal_L19e_C"/>
</dbReference>
<dbReference type="InterPro" id="IPR015972">
    <property type="entry name" value="Ribosomal_eL19_dom1"/>
</dbReference>
<evidence type="ECO:0000256" key="3">
    <source>
        <dbReference type="ARBA" id="ARBA00022980"/>
    </source>
</evidence>
<comment type="caution">
    <text evidence="8">The sequence shown here is derived from an EMBL/GenBank/DDBJ whole genome shotgun (WGS) entry which is preliminary data.</text>
</comment>
<keyword evidence="3 5" id="KW-0689">Ribosomal protein</keyword>
<dbReference type="SMART" id="SM01416">
    <property type="entry name" value="Ribosomal_L19e"/>
    <property type="match status" value="1"/>
</dbReference>
<comment type="similarity">
    <text evidence="1 5">Belongs to the eukaryotic ribosomal protein eL19 family.</text>
</comment>
<keyword evidence="4 5" id="KW-0687">Ribonucleoprotein</keyword>
<dbReference type="InterPro" id="IPR057259">
    <property type="entry name" value="Ribosomal_L19e"/>
</dbReference>
<organism evidence="8 9">
    <name type="scientific">Candidatus Methanolliviera hydrocarbonicum</name>
    <dbReference type="NCBI Taxonomy" id="2491085"/>
    <lineage>
        <taxon>Archaea</taxon>
        <taxon>Methanobacteriati</taxon>
        <taxon>Methanobacteriota</taxon>
        <taxon>Candidatus Methanoliparia</taxon>
        <taxon>Candidatus Methanoliparales</taxon>
        <taxon>Candidatus Methanollivieraceae</taxon>
        <taxon>Candidatus Methanolliviera</taxon>
    </lineage>
</organism>
<proteinExistence type="inferred from homology"/>
<dbReference type="Gene3D" id="1.20.5.560">
    <property type="entry name" value="Single Heli x bin"/>
    <property type="match status" value="1"/>
</dbReference>
<dbReference type="SUPFAM" id="SSF48140">
    <property type="entry name" value="Ribosomal protein L19 (L19e)"/>
    <property type="match status" value="1"/>
</dbReference>
<dbReference type="AlphaFoldDB" id="A0A520KYJ9"/>
<sequence length="149" mass="17488">MTDLSMQKNLAAKVMKIGKNRVRLDPEKGEDIAVAITRDDIRGLIEDGAIKKVQKKGVSRGRARERDAKRTYGHRKGHGKRKGAKNARSSRKERWMKTVRAQRRYLRRLRDGEEIDRSDYRMLYNKSKGGEFRSVRLLDTYIKMNNIRR</sequence>
<dbReference type="Pfam" id="PF25476">
    <property type="entry name" value="Ribosomal_L19e_C"/>
    <property type="match status" value="1"/>
</dbReference>
<dbReference type="InterPro" id="IPR000196">
    <property type="entry name" value="Ribosomal_eL19_dom"/>
</dbReference>
<dbReference type="Proteomes" id="UP000320766">
    <property type="component" value="Unassembled WGS sequence"/>
</dbReference>
<protein>
    <recommendedName>
        <fullName evidence="5">Large ribosomal subunit protein eL19</fullName>
    </recommendedName>
</protein>
<evidence type="ECO:0000313" key="9">
    <source>
        <dbReference type="Proteomes" id="UP000320766"/>
    </source>
</evidence>
<feature type="compositionally biased region" description="Basic residues" evidence="6">
    <location>
        <begin position="71"/>
        <end position="89"/>
    </location>
</feature>
<dbReference type="Gene3D" id="1.10.1650.10">
    <property type="match status" value="1"/>
</dbReference>
<dbReference type="InterPro" id="IPR015973">
    <property type="entry name" value="Ribosomal_eL19_dom2"/>
</dbReference>
<dbReference type="PANTHER" id="PTHR10722">
    <property type="entry name" value="60S RIBOSOMAL PROTEIN L19"/>
    <property type="match status" value="1"/>
</dbReference>
<dbReference type="GO" id="GO:0003735">
    <property type="term" value="F:structural constituent of ribosome"/>
    <property type="evidence" value="ECO:0007669"/>
    <property type="project" value="InterPro"/>
</dbReference>
<evidence type="ECO:0000256" key="6">
    <source>
        <dbReference type="SAM" id="MobiDB-lite"/>
    </source>
</evidence>
<dbReference type="FunFam" id="1.10.1650.10:FF:000001">
    <property type="entry name" value="Ribosomal protein L19"/>
    <property type="match status" value="1"/>
</dbReference>
<dbReference type="NCBIfam" id="NF006343">
    <property type="entry name" value="PRK08570.1"/>
    <property type="match status" value="1"/>
</dbReference>
<dbReference type="Gene3D" id="1.10.1200.60">
    <property type="match status" value="1"/>
</dbReference>
<dbReference type="InterPro" id="IPR039547">
    <property type="entry name" value="Ribosomal_eL19"/>
</dbReference>
<name>A0A520KYJ9_9EURY</name>
<keyword evidence="5" id="KW-0699">rRNA-binding</keyword>
<evidence type="ECO:0000256" key="4">
    <source>
        <dbReference type="ARBA" id="ARBA00023274"/>
    </source>
</evidence>
<comment type="function">
    <text evidence="5">Binds to the 23S rRNA.</text>
</comment>
<evidence type="ECO:0000259" key="7">
    <source>
        <dbReference type="SMART" id="SM01416"/>
    </source>
</evidence>
<dbReference type="HAMAP" id="MF_01475">
    <property type="entry name" value="Ribosomal_eL19"/>
    <property type="match status" value="1"/>
</dbReference>
<evidence type="ECO:0000313" key="8">
    <source>
        <dbReference type="EMBL" id="RZN73100.1"/>
    </source>
</evidence>
<dbReference type="GO" id="GO:0022625">
    <property type="term" value="C:cytosolic large ribosomal subunit"/>
    <property type="evidence" value="ECO:0007669"/>
    <property type="project" value="InterPro"/>
</dbReference>
<dbReference type="GO" id="GO:0070180">
    <property type="term" value="F:large ribosomal subunit rRNA binding"/>
    <property type="evidence" value="ECO:0007669"/>
    <property type="project" value="UniProtKB-UniRule"/>
</dbReference>
<dbReference type="InterPro" id="IPR015974">
    <property type="entry name" value="Ribosomal_eL19_dom3"/>
</dbReference>
<keyword evidence="5" id="KW-0694">RNA-binding</keyword>
<evidence type="ECO:0000256" key="5">
    <source>
        <dbReference type="HAMAP-Rule" id="MF_01475"/>
    </source>
</evidence>
<accession>A0A520KYJ9</accession>
<reference evidence="8 9" key="1">
    <citation type="journal article" date="2019" name="Nat. Microbiol.">
        <title>Wide diversity of methane and short-chain alkane metabolisms in uncultured archaea.</title>
        <authorList>
            <person name="Borrel G."/>
            <person name="Adam P.S."/>
            <person name="McKay L.J."/>
            <person name="Chen L.X."/>
            <person name="Sierra-Garcia I.N."/>
            <person name="Sieber C.M."/>
            <person name="Letourneur Q."/>
            <person name="Ghozlane A."/>
            <person name="Andersen G.L."/>
            <person name="Li W.J."/>
            <person name="Hallam S.J."/>
            <person name="Muyzer G."/>
            <person name="de Oliveira V.M."/>
            <person name="Inskeep W.P."/>
            <person name="Banfield J.F."/>
            <person name="Gribaldo S."/>
        </authorList>
    </citation>
    <scope>NUCLEOTIDE SEQUENCE [LARGE SCALE GENOMIC DNA]</scope>
    <source>
        <strain evidence="8">NM1b</strain>
    </source>
</reference>
<dbReference type="EMBL" id="RXIL01000019">
    <property type="protein sequence ID" value="RZN73100.1"/>
    <property type="molecule type" value="Genomic_DNA"/>
</dbReference>
<dbReference type="InterPro" id="IPR035970">
    <property type="entry name" value="60S_ribosomal_eL19_sf"/>
</dbReference>
<dbReference type="CDD" id="cd00481">
    <property type="entry name" value="Ribosomal_L19e"/>
    <property type="match status" value="1"/>
</dbReference>
<comment type="subunit">
    <text evidence="2 5">Part of the 50S ribosomal subunit.</text>
</comment>